<evidence type="ECO:0000313" key="3">
    <source>
        <dbReference type="Proteomes" id="UP001152885"/>
    </source>
</evidence>
<dbReference type="Gene3D" id="1.10.10.10">
    <property type="entry name" value="Winged helix-like DNA-binding domain superfamily/Winged helix DNA-binding domain"/>
    <property type="match status" value="1"/>
</dbReference>
<accession>A0A9W4TY15</accession>
<dbReference type="GO" id="GO:0006357">
    <property type="term" value="P:regulation of transcription by RNA polymerase II"/>
    <property type="evidence" value="ECO:0007669"/>
    <property type="project" value="TreeGrafter"/>
</dbReference>
<feature type="domain" description="SWIRM" evidence="1">
    <location>
        <begin position="227"/>
        <end position="324"/>
    </location>
</feature>
<dbReference type="InterPro" id="IPR036388">
    <property type="entry name" value="WH-like_DNA-bd_sf"/>
</dbReference>
<dbReference type="GO" id="GO:0006338">
    <property type="term" value="P:chromatin remodeling"/>
    <property type="evidence" value="ECO:0007669"/>
    <property type="project" value="TreeGrafter"/>
</dbReference>
<dbReference type="AlphaFoldDB" id="A0A9W4TY15"/>
<keyword evidence="3" id="KW-1185">Reference proteome</keyword>
<gene>
    <name evidence="2" type="ORF">CANVERA_P3519</name>
</gene>
<dbReference type="InterPro" id="IPR007526">
    <property type="entry name" value="SWIRM"/>
</dbReference>
<dbReference type="SUPFAM" id="SSF46689">
    <property type="entry name" value="Homeodomain-like"/>
    <property type="match status" value="1"/>
</dbReference>
<dbReference type="FunFam" id="1.10.10.10:FF:000087">
    <property type="entry name" value="Transcriptional adapter 2"/>
    <property type="match status" value="1"/>
</dbReference>
<reference evidence="2" key="1">
    <citation type="submission" date="2022-12" db="EMBL/GenBank/DDBJ databases">
        <authorList>
            <person name="Brejova B."/>
        </authorList>
    </citation>
    <scope>NUCLEOTIDE SEQUENCE</scope>
</reference>
<evidence type="ECO:0000313" key="2">
    <source>
        <dbReference type="EMBL" id="CAI5759010.1"/>
    </source>
</evidence>
<sequence>MSYFDTFNKNLDIPNCLTPNNFEDSISSKVKSISSNLNCFSSSTSTQPPLSPPLSPYQRNLTLYSKSQPSNYNIQSVKQLPSYLPSKSEFKIENYKDYKLTINIKPITKSYYHDQLSFLDKYSTIASNEERNKKINNLPTRSYKKRNVYYYDSPTDDETRVRTRRIHKQVDSNTDDEISLPILSSPKRRKVNTTPTVNSQQQSLIDDSIPDYSPDYSTLPSNNPKCLKIEWKGQPMDLSNDPNIDKLHPAEVLLASILRLPVIIYLDSKKRLFFEKVSRMKIGKQFRRTDAQKACRIDVNKASRLFAAFEKVGWLNDELFEKYL</sequence>
<name>A0A9W4TY15_9ASCO</name>
<dbReference type="Pfam" id="PF04433">
    <property type="entry name" value="SWIRM"/>
    <property type="match status" value="1"/>
</dbReference>
<dbReference type="PANTHER" id="PTHR12374">
    <property type="entry name" value="TRANSCRIPTIONAL ADAPTOR 2 ADA2 -RELATED"/>
    <property type="match status" value="1"/>
</dbReference>
<organism evidence="2 3">
    <name type="scientific">Candida verbasci</name>
    <dbReference type="NCBI Taxonomy" id="1227364"/>
    <lineage>
        <taxon>Eukaryota</taxon>
        <taxon>Fungi</taxon>
        <taxon>Dikarya</taxon>
        <taxon>Ascomycota</taxon>
        <taxon>Saccharomycotina</taxon>
        <taxon>Pichiomycetes</taxon>
        <taxon>Debaryomycetaceae</taxon>
        <taxon>Candida/Lodderomyces clade</taxon>
        <taxon>Candida</taxon>
    </lineage>
</organism>
<comment type="caution">
    <text evidence="2">The sequence shown here is derived from an EMBL/GenBank/DDBJ whole genome shotgun (WGS) entry which is preliminary data.</text>
</comment>
<evidence type="ECO:0000259" key="1">
    <source>
        <dbReference type="PROSITE" id="PS50934"/>
    </source>
</evidence>
<protein>
    <recommendedName>
        <fullName evidence="1">SWIRM domain-containing protein</fullName>
    </recommendedName>
</protein>
<dbReference type="PANTHER" id="PTHR12374:SF21">
    <property type="entry name" value="SWIRM DOMAIN-CONTAINING PROTEIN FUN19-RELATED"/>
    <property type="match status" value="1"/>
</dbReference>
<dbReference type="GO" id="GO:0003713">
    <property type="term" value="F:transcription coactivator activity"/>
    <property type="evidence" value="ECO:0007669"/>
    <property type="project" value="TreeGrafter"/>
</dbReference>
<dbReference type="OrthoDB" id="5598695at2759"/>
<proteinExistence type="predicted"/>
<dbReference type="PROSITE" id="PS50934">
    <property type="entry name" value="SWIRM"/>
    <property type="match status" value="1"/>
</dbReference>
<dbReference type="GO" id="GO:0003682">
    <property type="term" value="F:chromatin binding"/>
    <property type="evidence" value="ECO:0007669"/>
    <property type="project" value="TreeGrafter"/>
</dbReference>
<dbReference type="EMBL" id="CANTUO010000003">
    <property type="protein sequence ID" value="CAI5759010.1"/>
    <property type="molecule type" value="Genomic_DNA"/>
</dbReference>
<dbReference type="Proteomes" id="UP001152885">
    <property type="component" value="Unassembled WGS sequence"/>
</dbReference>
<dbReference type="InterPro" id="IPR009057">
    <property type="entry name" value="Homeodomain-like_sf"/>
</dbReference>
<dbReference type="GO" id="GO:0070210">
    <property type="term" value="C:Rpd3L-Expanded complex"/>
    <property type="evidence" value="ECO:0007669"/>
    <property type="project" value="TreeGrafter"/>
</dbReference>